<protein>
    <submittedName>
        <fullName evidence="1">Phage tail fibers</fullName>
    </submittedName>
</protein>
<dbReference type="EMBL" id="UOFC01000210">
    <property type="protein sequence ID" value="VAW48517.1"/>
    <property type="molecule type" value="Genomic_DNA"/>
</dbReference>
<name>A0A3B0WCT3_9ZZZZ</name>
<accession>A0A3B0WCT3</accession>
<gene>
    <name evidence="1" type="ORF">MNBD_GAMMA03-458</name>
</gene>
<proteinExistence type="predicted"/>
<evidence type="ECO:0000313" key="1">
    <source>
        <dbReference type="EMBL" id="VAW48517.1"/>
    </source>
</evidence>
<reference evidence="1" key="1">
    <citation type="submission" date="2018-06" db="EMBL/GenBank/DDBJ databases">
        <authorList>
            <person name="Zhirakovskaya E."/>
        </authorList>
    </citation>
    <scope>NUCLEOTIDE SEQUENCE</scope>
</reference>
<sequence length="541" mass="55714">VSSTGNVGIGTTNPSGKLDIEGGDVFIGTGTLTNASGSEDLSITGNLEVDGILYGDGSGLTGLSGVTASAIAYDDINNPDDISGINFGENTNVWTSTATTQDFFTINATSLTTGTAMVVTNTGGASSLSFKVEDETSDTTPFVITDDGNVGVGTTEPSAKFMVISTSDGAPSNGRDIFSVRGSALQLMFGINSVDQYGWIEAQQEGISSARDIVLNALGGKVGIGTTGPNRKLHVLSSGVIMDAESSSTSSYIDVIGTNNQLRIGTFGGVVGIGEGTSTIPDLAINSSGNVGIGTTSPGALLDVAGAEATDAEIILDADQGDDAADTWKIQSAASDNDLNIINDTSTLVTVQSDGKVGIGTTSPSAAMQIKGADDTWNSHIRLEDDTTTDYSVIIQDNQGMKFRTFTNNDNFYFRDNSNITIMMLEDGGNVGIGTTAPVSTLDINGSVSFSTVSKTADYTATDSDHVILVNSSSGNVTITLPAVSGVSGRVYIFKKTSADGNNVIIDGNASETIDGAVTKTFSTQYEVVTIISDGTVWWVL</sequence>
<organism evidence="1">
    <name type="scientific">hydrothermal vent metagenome</name>
    <dbReference type="NCBI Taxonomy" id="652676"/>
    <lineage>
        <taxon>unclassified sequences</taxon>
        <taxon>metagenomes</taxon>
        <taxon>ecological metagenomes</taxon>
    </lineage>
</organism>
<dbReference type="AlphaFoldDB" id="A0A3B0WCT3"/>
<feature type="non-terminal residue" evidence="1">
    <location>
        <position position="1"/>
    </location>
</feature>